<keyword evidence="3" id="KW-1185">Reference proteome</keyword>
<dbReference type="AlphaFoldDB" id="A0A1B1BK97"/>
<proteinExistence type="predicted"/>
<dbReference type="Gene3D" id="3.40.50.300">
    <property type="entry name" value="P-loop containing nucleotide triphosphate hydrolases"/>
    <property type="match status" value="1"/>
</dbReference>
<keyword evidence="2" id="KW-0067">ATP-binding</keyword>
<gene>
    <name evidence="2" type="ORF">PA27867_2013</name>
</gene>
<evidence type="ECO:0000256" key="1">
    <source>
        <dbReference type="SAM" id="MobiDB-lite"/>
    </source>
</evidence>
<dbReference type="STRING" id="670052.PA27867_2013"/>
<organism evidence="2 3">
    <name type="scientific">Cryobacterium arcticum</name>
    <dbReference type="NCBI Taxonomy" id="670052"/>
    <lineage>
        <taxon>Bacteria</taxon>
        <taxon>Bacillati</taxon>
        <taxon>Actinomycetota</taxon>
        <taxon>Actinomycetes</taxon>
        <taxon>Micrococcales</taxon>
        <taxon>Microbacteriaceae</taxon>
        <taxon>Cryobacterium</taxon>
    </lineage>
</organism>
<dbReference type="EMBL" id="CP016282">
    <property type="protein sequence ID" value="ANP72965.1"/>
    <property type="molecule type" value="Genomic_DNA"/>
</dbReference>
<dbReference type="KEGG" id="cart:PA27867_2013"/>
<dbReference type="InterPro" id="IPR027417">
    <property type="entry name" value="P-loop_NTPase"/>
</dbReference>
<sequence length="222" mass="23811">MPPGPGAPADATGSGALLAPVLHAMRALGRHRAGGRAVVLIDGPSGAGKSTLADALVAAWPGPVAPTLVRLDDIYPGWAGLEAAIEHIRTQVLVPRHDGAPARWRRFDWGTEAAAEWHAVPADRPLIVEGCGTLARAHASVSDVRVWLDADDGIRKQRALARDGGVFEAHWDQWQRDWAGYRDRETPERQATVRLLATPPRSRPQTAAADTPWNPAENASPQ</sequence>
<name>A0A1B1BK97_9MICO</name>
<reference evidence="2 3" key="1">
    <citation type="submission" date="2016-06" db="EMBL/GenBank/DDBJ databases">
        <title>Genome sequencing of Cryobacterium arcticum PAMC 27867.</title>
        <authorList>
            <person name="Lee J."/>
            <person name="Kim O.-S."/>
        </authorList>
    </citation>
    <scope>NUCLEOTIDE SEQUENCE [LARGE SCALE GENOMIC DNA]</scope>
    <source>
        <strain evidence="2 3">PAMC 27867</strain>
    </source>
</reference>
<evidence type="ECO:0000313" key="3">
    <source>
        <dbReference type="Proteomes" id="UP000092582"/>
    </source>
</evidence>
<feature type="region of interest" description="Disordered" evidence="1">
    <location>
        <begin position="185"/>
        <end position="222"/>
    </location>
</feature>
<protein>
    <submittedName>
        <fullName evidence="2">ATP-binding protein</fullName>
    </submittedName>
</protein>
<evidence type="ECO:0000313" key="2">
    <source>
        <dbReference type="EMBL" id="ANP72965.1"/>
    </source>
</evidence>
<dbReference type="Proteomes" id="UP000092582">
    <property type="component" value="Chromosome 1"/>
</dbReference>
<dbReference type="SUPFAM" id="SSF52540">
    <property type="entry name" value="P-loop containing nucleoside triphosphate hydrolases"/>
    <property type="match status" value="1"/>
</dbReference>
<accession>A0A1B1BK97</accession>
<keyword evidence="2" id="KW-0547">Nucleotide-binding</keyword>
<dbReference type="NCBIfam" id="NF005115">
    <property type="entry name" value="PRK06547.1"/>
    <property type="match status" value="1"/>
</dbReference>
<dbReference type="GO" id="GO:0005524">
    <property type="term" value="F:ATP binding"/>
    <property type="evidence" value="ECO:0007669"/>
    <property type="project" value="UniProtKB-KW"/>
</dbReference>